<accession>A0A381SLG3</accession>
<dbReference type="EMBL" id="UINC01002971">
    <property type="protein sequence ID" value="SVA02113.1"/>
    <property type="molecule type" value="Genomic_DNA"/>
</dbReference>
<sequence length="51" mass="5610">MGNCILCTKKNIGVDVYEPITELYNSPDNSFTTSISCIQTNVPPTPFVSTR</sequence>
<dbReference type="AlphaFoldDB" id="A0A381SLG3"/>
<protein>
    <submittedName>
        <fullName evidence="1">Uncharacterized protein</fullName>
    </submittedName>
</protein>
<organism evidence="1">
    <name type="scientific">marine metagenome</name>
    <dbReference type="NCBI Taxonomy" id="408172"/>
    <lineage>
        <taxon>unclassified sequences</taxon>
        <taxon>metagenomes</taxon>
        <taxon>ecological metagenomes</taxon>
    </lineage>
</organism>
<name>A0A381SLG3_9ZZZZ</name>
<reference evidence="1" key="1">
    <citation type="submission" date="2018-05" db="EMBL/GenBank/DDBJ databases">
        <authorList>
            <person name="Lanie J.A."/>
            <person name="Ng W.-L."/>
            <person name="Kazmierczak K.M."/>
            <person name="Andrzejewski T.M."/>
            <person name="Davidsen T.M."/>
            <person name="Wayne K.J."/>
            <person name="Tettelin H."/>
            <person name="Glass J.I."/>
            <person name="Rusch D."/>
            <person name="Podicherti R."/>
            <person name="Tsui H.-C.T."/>
            <person name="Winkler M.E."/>
        </authorList>
    </citation>
    <scope>NUCLEOTIDE SEQUENCE</scope>
</reference>
<gene>
    <name evidence="1" type="ORF">METZ01_LOCUS54967</name>
</gene>
<proteinExistence type="predicted"/>
<evidence type="ECO:0000313" key="1">
    <source>
        <dbReference type="EMBL" id="SVA02113.1"/>
    </source>
</evidence>